<dbReference type="InterPro" id="IPR047057">
    <property type="entry name" value="MerR_fam"/>
</dbReference>
<dbReference type="Proteomes" id="UP000824496">
    <property type="component" value="Chromosome"/>
</dbReference>
<evidence type="ECO:0000256" key="2">
    <source>
        <dbReference type="ARBA" id="ARBA00023015"/>
    </source>
</evidence>
<dbReference type="Gene3D" id="1.10.1660.10">
    <property type="match status" value="1"/>
</dbReference>
<dbReference type="CDD" id="cd00592">
    <property type="entry name" value="HTH_MerR-like"/>
    <property type="match status" value="1"/>
</dbReference>
<evidence type="ECO:0000259" key="6">
    <source>
        <dbReference type="PROSITE" id="PS50937"/>
    </source>
</evidence>
<reference evidence="7 8" key="1">
    <citation type="submission" date="2021-08" db="EMBL/GenBank/DDBJ databases">
        <title>Whole genome sequence of novel Actinomyces species strain MAS-1.</title>
        <authorList>
            <person name="Saito M."/>
            <person name="Kuwahara N."/>
            <person name="Takizawa T."/>
            <person name="Gotouda H."/>
            <person name="Ochiai T."/>
        </authorList>
    </citation>
    <scope>NUCLEOTIDE SEQUENCE [LARGE SCALE GENOMIC DNA]</scope>
    <source>
        <strain evidence="7 8">MAS-1</strain>
    </source>
</reference>
<dbReference type="PANTHER" id="PTHR30204:SF69">
    <property type="entry name" value="MERR-FAMILY TRANSCRIPTIONAL REGULATOR"/>
    <property type="match status" value="1"/>
</dbReference>
<dbReference type="InterPro" id="IPR009061">
    <property type="entry name" value="DNA-bd_dom_put_sf"/>
</dbReference>
<keyword evidence="8" id="KW-1185">Reference proteome</keyword>
<evidence type="ECO:0000256" key="5">
    <source>
        <dbReference type="SAM" id="MobiDB-lite"/>
    </source>
</evidence>
<dbReference type="PANTHER" id="PTHR30204">
    <property type="entry name" value="REDOX-CYCLING DRUG-SENSING TRANSCRIPTIONAL ACTIVATOR SOXR"/>
    <property type="match status" value="1"/>
</dbReference>
<organism evidence="7 8">
    <name type="scientific">Actinomyces capricornis</name>
    <dbReference type="NCBI Taxonomy" id="2755559"/>
    <lineage>
        <taxon>Bacteria</taxon>
        <taxon>Bacillati</taxon>
        <taxon>Actinomycetota</taxon>
        <taxon>Actinomycetes</taxon>
        <taxon>Actinomycetales</taxon>
        <taxon>Actinomycetaceae</taxon>
        <taxon>Actinomyces</taxon>
    </lineage>
</organism>
<dbReference type="PROSITE" id="PS00552">
    <property type="entry name" value="HTH_MERR_1"/>
    <property type="match status" value="1"/>
</dbReference>
<sequence length="203" mass="21730">MSQPDEPRTKAPLTFGAVLGSEAGVDEGPGLAISGDKKATAHQPRTSKECAITVDQALGEGVKTGTIEFVNDHERKDSASGRPQGKSIGDAAALVGVAPHVLRHWEDEGVIRPSRDALGYRRYSDDDIAVGRRIREGQTLGLSLAQMRTFLEGTASRRVELLRSHHDQLISRAQELLRSASDISRRLATDDGGGHCPYGGPSV</sequence>
<dbReference type="Pfam" id="PF13411">
    <property type="entry name" value="MerR_1"/>
    <property type="match status" value="1"/>
</dbReference>
<keyword evidence="3" id="KW-0238">DNA-binding</keyword>
<accession>A0ABN6K3W0</accession>
<keyword evidence="4" id="KW-0804">Transcription</keyword>
<evidence type="ECO:0000256" key="4">
    <source>
        <dbReference type="ARBA" id="ARBA00023163"/>
    </source>
</evidence>
<protein>
    <recommendedName>
        <fullName evidence="6">HTH merR-type domain-containing protein</fullName>
    </recommendedName>
</protein>
<dbReference type="SMART" id="SM00422">
    <property type="entry name" value="HTH_MERR"/>
    <property type="match status" value="1"/>
</dbReference>
<proteinExistence type="predicted"/>
<feature type="region of interest" description="Disordered" evidence="5">
    <location>
        <begin position="1"/>
        <end position="47"/>
    </location>
</feature>
<evidence type="ECO:0000256" key="1">
    <source>
        <dbReference type="ARBA" id="ARBA00022491"/>
    </source>
</evidence>
<dbReference type="RefSeq" id="WP_223912226.1">
    <property type="nucleotide sequence ID" value="NZ_AP025017.1"/>
</dbReference>
<dbReference type="InterPro" id="IPR000551">
    <property type="entry name" value="MerR-type_HTH_dom"/>
</dbReference>
<gene>
    <name evidence="7" type="ORF">MANAM107_11380</name>
</gene>
<keyword evidence="1" id="KW-0678">Repressor</keyword>
<evidence type="ECO:0000313" key="8">
    <source>
        <dbReference type="Proteomes" id="UP000824496"/>
    </source>
</evidence>
<evidence type="ECO:0000256" key="3">
    <source>
        <dbReference type="ARBA" id="ARBA00023125"/>
    </source>
</evidence>
<feature type="domain" description="HTH merR-type" evidence="6">
    <location>
        <begin position="87"/>
        <end position="153"/>
    </location>
</feature>
<keyword evidence="2" id="KW-0805">Transcription regulation</keyword>
<dbReference type="EMBL" id="AP025017">
    <property type="protein sequence ID" value="BDA64304.1"/>
    <property type="molecule type" value="Genomic_DNA"/>
</dbReference>
<dbReference type="PROSITE" id="PS50937">
    <property type="entry name" value="HTH_MERR_2"/>
    <property type="match status" value="1"/>
</dbReference>
<dbReference type="SUPFAM" id="SSF46955">
    <property type="entry name" value="Putative DNA-binding domain"/>
    <property type="match status" value="1"/>
</dbReference>
<evidence type="ECO:0000313" key="7">
    <source>
        <dbReference type="EMBL" id="BDA64304.1"/>
    </source>
</evidence>
<name>A0ABN6K3W0_9ACTO</name>